<dbReference type="InterPro" id="IPR004358">
    <property type="entry name" value="Sig_transdc_His_kin-like_C"/>
</dbReference>
<evidence type="ECO:0000256" key="4">
    <source>
        <dbReference type="ARBA" id="ARBA00022741"/>
    </source>
</evidence>
<comment type="catalytic activity">
    <reaction evidence="1">
        <text>ATP + protein L-histidine = ADP + protein N-phospho-L-histidine.</text>
        <dbReference type="EC" id="2.7.13.3"/>
    </reaction>
</comment>
<keyword evidence="8" id="KW-0812">Transmembrane</keyword>
<evidence type="ECO:0000256" key="8">
    <source>
        <dbReference type="SAM" id="Phobius"/>
    </source>
</evidence>
<dbReference type="Proteomes" id="UP000183200">
    <property type="component" value="Unassembled WGS sequence"/>
</dbReference>
<dbReference type="EMBL" id="FNGY01000001">
    <property type="protein sequence ID" value="SDL30372.1"/>
    <property type="molecule type" value="Genomic_DNA"/>
</dbReference>
<keyword evidence="8" id="KW-1133">Transmembrane helix</keyword>
<name>A0A1G9IZ44_9SPHI</name>
<dbReference type="GO" id="GO:0004673">
    <property type="term" value="F:protein histidine kinase activity"/>
    <property type="evidence" value="ECO:0007669"/>
    <property type="project" value="UniProtKB-EC"/>
</dbReference>
<keyword evidence="11" id="KW-1185">Reference proteome</keyword>
<keyword evidence="6" id="KW-0067">ATP-binding</keyword>
<gene>
    <name evidence="10" type="ORF">SAMN05421820_10198</name>
</gene>
<evidence type="ECO:0000313" key="10">
    <source>
        <dbReference type="EMBL" id="SDL30372.1"/>
    </source>
</evidence>
<dbReference type="SMART" id="SM00387">
    <property type="entry name" value="HATPase_c"/>
    <property type="match status" value="1"/>
</dbReference>
<evidence type="ECO:0000256" key="3">
    <source>
        <dbReference type="ARBA" id="ARBA00022679"/>
    </source>
</evidence>
<keyword evidence="3" id="KW-0808">Transferase</keyword>
<dbReference type="SUPFAM" id="SSF55874">
    <property type="entry name" value="ATPase domain of HSP90 chaperone/DNA topoisomerase II/histidine kinase"/>
    <property type="match status" value="1"/>
</dbReference>
<keyword evidence="4" id="KW-0547">Nucleotide-binding</keyword>
<dbReference type="AlphaFoldDB" id="A0A1G9IZ44"/>
<keyword evidence="7" id="KW-0902">Two-component regulatory system</keyword>
<evidence type="ECO:0000256" key="2">
    <source>
        <dbReference type="ARBA" id="ARBA00012438"/>
    </source>
</evidence>
<sequence length="432" mass="48775">MLLFIPLTAASYCLVQGWFSWLIPLSMLIIYLAIESYRSQLKMYREFEHFVESIRYQDFSLHFEVKHAPTELKALRKGFNDINAAFKQISREKETQYQYLKKILELIDTGILSYQTTNGEVIWMNESLKEMLQIPYLKTIASLAQRDEKLHQEIISLKSGESKIAGIQNGDQTLKVLLSATAFQTGALKFQVIAFQNINEVLDETEAKAWQKLLGVLTHELMNSIAPISSLAGTLKSRLSALERTAPYTAIFEDLEMGIETIQRRSQGLLRFAETYRNLNKTTAPVMEQVQVRPLLENIYQLMHPTLLQKNIELELILADARLLIKADHALMEQVLINLLLNAVDALKGKANPKIILSAENNEKGKVAIKVTDNGCGISPEMTDSIFVPFFSTKKSGGGIGLPLCKQIIMLHHGQIQFHSVEGLGSSFIIYL</sequence>
<organism evidence="10 11">
    <name type="scientific">Pedobacter steynii</name>
    <dbReference type="NCBI Taxonomy" id="430522"/>
    <lineage>
        <taxon>Bacteria</taxon>
        <taxon>Pseudomonadati</taxon>
        <taxon>Bacteroidota</taxon>
        <taxon>Sphingobacteriia</taxon>
        <taxon>Sphingobacteriales</taxon>
        <taxon>Sphingobacteriaceae</taxon>
        <taxon>Pedobacter</taxon>
    </lineage>
</organism>
<keyword evidence="5 10" id="KW-0418">Kinase</keyword>
<feature type="domain" description="Histidine kinase" evidence="9">
    <location>
        <begin position="216"/>
        <end position="432"/>
    </location>
</feature>
<evidence type="ECO:0000259" key="9">
    <source>
        <dbReference type="PROSITE" id="PS50109"/>
    </source>
</evidence>
<feature type="transmembrane region" description="Helical" evidence="8">
    <location>
        <begin position="15"/>
        <end position="34"/>
    </location>
</feature>
<dbReference type="PANTHER" id="PTHR43065">
    <property type="entry name" value="SENSOR HISTIDINE KINASE"/>
    <property type="match status" value="1"/>
</dbReference>
<evidence type="ECO:0000256" key="6">
    <source>
        <dbReference type="ARBA" id="ARBA00022840"/>
    </source>
</evidence>
<reference evidence="11" key="1">
    <citation type="submission" date="2016-10" db="EMBL/GenBank/DDBJ databases">
        <authorList>
            <person name="Varghese N."/>
            <person name="Submissions S."/>
        </authorList>
    </citation>
    <scope>NUCLEOTIDE SEQUENCE [LARGE SCALE GENOMIC DNA]</scope>
    <source>
        <strain evidence="11">DSM 19110</strain>
    </source>
</reference>
<evidence type="ECO:0000256" key="5">
    <source>
        <dbReference type="ARBA" id="ARBA00022777"/>
    </source>
</evidence>
<dbReference type="PROSITE" id="PS50109">
    <property type="entry name" value="HIS_KIN"/>
    <property type="match status" value="1"/>
</dbReference>
<evidence type="ECO:0000313" key="11">
    <source>
        <dbReference type="Proteomes" id="UP000183200"/>
    </source>
</evidence>
<dbReference type="Gene3D" id="3.30.565.10">
    <property type="entry name" value="Histidine kinase-like ATPase, C-terminal domain"/>
    <property type="match status" value="1"/>
</dbReference>
<dbReference type="Pfam" id="PF02518">
    <property type="entry name" value="HATPase_c"/>
    <property type="match status" value="1"/>
</dbReference>
<evidence type="ECO:0000256" key="1">
    <source>
        <dbReference type="ARBA" id="ARBA00000085"/>
    </source>
</evidence>
<dbReference type="InterPro" id="IPR005467">
    <property type="entry name" value="His_kinase_dom"/>
</dbReference>
<evidence type="ECO:0000256" key="7">
    <source>
        <dbReference type="ARBA" id="ARBA00023012"/>
    </source>
</evidence>
<dbReference type="GO" id="GO:0005524">
    <property type="term" value="F:ATP binding"/>
    <property type="evidence" value="ECO:0007669"/>
    <property type="project" value="UniProtKB-KW"/>
</dbReference>
<dbReference type="GO" id="GO:0000160">
    <property type="term" value="P:phosphorelay signal transduction system"/>
    <property type="evidence" value="ECO:0007669"/>
    <property type="project" value="UniProtKB-KW"/>
</dbReference>
<keyword evidence="8" id="KW-0472">Membrane</keyword>
<protein>
    <recommendedName>
        <fullName evidence="2">histidine kinase</fullName>
        <ecNumber evidence="2">2.7.13.3</ecNumber>
    </recommendedName>
</protein>
<dbReference type="InterPro" id="IPR003594">
    <property type="entry name" value="HATPase_dom"/>
</dbReference>
<dbReference type="EC" id="2.7.13.3" evidence="2"/>
<proteinExistence type="predicted"/>
<accession>A0A1G9IZ44</accession>
<dbReference type="PANTHER" id="PTHR43065:SF46">
    <property type="entry name" value="C4-DICARBOXYLATE TRANSPORT SENSOR PROTEIN DCTB"/>
    <property type="match status" value="1"/>
</dbReference>
<dbReference type="InterPro" id="IPR036890">
    <property type="entry name" value="HATPase_C_sf"/>
</dbReference>
<dbReference type="PRINTS" id="PR00344">
    <property type="entry name" value="BCTRLSENSOR"/>
</dbReference>